<name>A0AA88XCL8_PINIB</name>
<dbReference type="AlphaFoldDB" id="A0AA88XCL8"/>
<dbReference type="Proteomes" id="UP001186944">
    <property type="component" value="Unassembled WGS sequence"/>
</dbReference>
<dbReference type="GO" id="GO:0005179">
    <property type="term" value="F:hormone activity"/>
    <property type="evidence" value="ECO:0007669"/>
    <property type="project" value="UniProtKB-KW"/>
</dbReference>
<keyword evidence="6" id="KW-1185">Reference proteome</keyword>
<reference evidence="5" key="1">
    <citation type="submission" date="2019-08" db="EMBL/GenBank/DDBJ databases">
        <title>The improved chromosome-level genome for the pearl oyster Pinctada fucata martensii using PacBio sequencing and Hi-C.</title>
        <authorList>
            <person name="Zheng Z."/>
        </authorList>
    </citation>
    <scope>NUCLEOTIDE SEQUENCE</scope>
    <source>
        <strain evidence="5">ZZ-2019</strain>
        <tissue evidence="5">Adductor muscle</tissue>
    </source>
</reference>
<comment type="similarity">
    <text evidence="1">Belongs to the stanniocalcin family.</text>
</comment>
<accession>A0AA88XCL8</accession>
<keyword evidence="3" id="KW-0372">Hormone</keyword>
<evidence type="ECO:0000313" key="6">
    <source>
        <dbReference type="Proteomes" id="UP001186944"/>
    </source>
</evidence>
<keyword evidence="4" id="KW-1015">Disulfide bond</keyword>
<dbReference type="GO" id="GO:0005615">
    <property type="term" value="C:extracellular space"/>
    <property type="evidence" value="ECO:0007669"/>
    <property type="project" value="TreeGrafter"/>
</dbReference>
<evidence type="ECO:0000256" key="2">
    <source>
        <dbReference type="ARBA" id="ARBA00011748"/>
    </source>
</evidence>
<dbReference type="InterPro" id="IPR004978">
    <property type="entry name" value="Stanniocalcin"/>
</dbReference>
<sequence length="185" mass="21113">MIERYGKSSGPVYDDCLCKPGDVSSINQTLPSYCYSPSGTDCDWYRNCLEKRHPCDGTEASYAIKYAKKFCDLYTENYNKFSSIGKNWVDQVRMCLQVQLVPSLRPGKQQTCESIKELAFRSHVPCYVKPSESKTLSFCNIPTKDQLKVFWTIKGAFVDEPVASMKGLFETLETCTINYIQRKLS</sequence>
<organism evidence="5 6">
    <name type="scientific">Pinctada imbricata</name>
    <name type="common">Atlantic pearl-oyster</name>
    <name type="synonym">Pinctada martensii</name>
    <dbReference type="NCBI Taxonomy" id="66713"/>
    <lineage>
        <taxon>Eukaryota</taxon>
        <taxon>Metazoa</taxon>
        <taxon>Spiralia</taxon>
        <taxon>Lophotrochozoa</taxon>
        <taxon>Mollusca</taxon>
        <taxon>Bivalvia</taxon>
        <taxon>Autobranchia</taxon>
        <taxon>Pteriomorphia</taxon>
        <taxon>Pterioida</taxon>
        <taxon>Pterioidea</taxon>
        <taxon>Pteriidae</taxon>
        <taxon>Pinctada</taxon>
    </lineage>
</organism>
<gene>
    <name evidence="5" type="ORF">FSP39_003530</name>
</gene>
<dbReference type="GO" id="GO:0006874">
    <property type="term" value="P:intracellular calcium ion homeostasis"/>
    <property type="evidence" value="ECO:0007669"/>
    <property type="project" value="TreeGrafter"/>
</dbReference>
<evidence type="ECO:0000256" key="4">
    <source>
        <dbReference type="ARBA" id="ARBA00023157"/>
    </source>
</evidence>
<proteinExistence type="inferred from homology"/>
<dbReference type="PANTHER" id="PTHR11245">
    <property type="entry name" value="STANNIOCALCIN"/>
    <property type="match status" value="1"/>
</dbReference>
<dbReference type="EMBL" id="VSWD01000014">
    <property type="protein sequence ID" value="KAK3082724.1"/>
    <property type="molecule type" value="Genomic_DNA"/>
</dbReference>
<dbReference type="PANTHER" id="PTHR11245:SF6">
    <property type="entry name" value="DUF19 DOMAIN-CONTAINING PROTEIN"/>
    <property type="match status" value="1"/>
</dbReference>
<evidence type="ECO:0000256" key="1">
    <source>
        <dbReference type="ARBA" id="ARBA00008693"/>
    </source>
</evidence>
<evidence type="ECO:0000256" key="3">
    <source>
        <dbReference type="ARBA" id="ARBA00022702"/>
    </source>
</evidence>
<protein>
    <submittedName>
        <fullName evidence="5">Uncharacterized protein</fullName>
    </submittedName>
</protein>
<comment type="caution">
    <text evidence="5">The sequence shown here is derived from an EMBL/GenBank/DDBJ whole genome shotgun (WGS) entry which is preliminary data.</text>
</comment>
<evidence type="ECO:0000313" key="5">
    <source>
        <dbReference type="EMBL" id="KAK3082724.1"/>
    </source>
</evidence>
<comment type="subunit">
    <text evidence="2">Homodimer; disulfide-linked.</text>
</comment>